<comment type="subcellular location">
    <subcellularLocation>
        <location evidence="3">Cytoplasm</location>
    </subcellularLocation>
</comment>
<keyword evidence="2 3" id="KW-0143">Chaperone</keyword>
<dbReference type="GO" id="GO:0005737">
    <property type="term" value="C:cytoplasm"/>
    <property type="evidence" value="ECO:0007669"/>
    <property type="project" value="UniProtKB-SubCell"/>
</dbReference>
<dbReference type="HAMAP" id="MF_01151">
    <property type="entry name" value="GrpE"/>
    <property type="match status" value="1"/>
</dbReference>
<dbReference type="GO" id="GO:0051082">
    <property type="term" value="F:unfolded protein binding"/>
    <property type="evidence" value="ECO:0007669"/>
    <property type="project" value="TreeGrafter"/>
</dbReference>
<protein>
    <recommendedName>
        <fullName evidence="3">Protein GrpE</fullName>
    </recommendedName>
    <alternativeName>
        <fullName evidence="3">HSP-70 cofactor</fullName>
    </alternativeName>
</protein>
<evidence type="ECO:0000256" key="4">
    <source>
        <dbReference type="RuleBase" id="RU004478"/>
    </source>
</evidence>
<dbReference type="CDD" id="cd00446">
    <property type="entry name" value="GrpE"/>
    <property type="match status" value="1"/>
</dbReference>
<comment type="function">
    <text evidence="3">Participates actively in the response to hyperosmotic and heat shock by preventing the aggregation of stress-denatured proteins, in association with DnaK and GrpE. It is the nucleotide exchange factor for DnaK and may function as a thermosensor. Unfolded proteins bind initially to DnaJ; upon interaction with the DnaJ-bound protein, DnaK hydrolyzes its bound ATP, resulting in the formation of a stable complex. GrpE releases ADP from DnaK; ATP binding to DnaK triggers the release of the substrate protein, thus completing the reaction cycle. Several rounds of ATP-dependent interactions between DnaJ, DnaK and GrpE are required for fully efficient folding.</text>
</comment>
<dbReference type="EMBL" id="MGFJ01000007">
    <property type="protein sequence ID" value="OGM03065.1"/>
    <property type="molecule type" value="Genomic_DNA"/>
</dbReference>
<dbReference type="AlphaFoldDB" id="A0A1F7WM32"/>
<comment type="caution">
    <text evidence="5">The sequence shown here is derived from an EMBL/GenBank/DDBJ whole genome shotgun (WGS) entry which is preliminary data.</text>
</comment>
<dbReference type="PRINTS" id="PR00773">
    <property type="entry name" value="GRPEPROTEIN"/>
</dbReference>
<evidence type="ECO:0000256" key="3">
    <source>
        <dbReference type="HAMAP-Rule" id="MF_01151"/>
    </source>
</evidence>
<dbReference type="InterPro" id="IPR013805">
    <property type="entry name" value="GrpE_CC"/>
</dbReference>
<organism evidence="5 6">
    <name type="scientific">Candidatus Woesebacteria bacterium GWA1_41_8</name>
    <dbReference type="NCBI Taxonomy" id="1802471"/>
    <lineage>
        <taxon>Bacteria</taxon>
        <taxon>Candidatus Woeseibacteriota</taxon>
    </lineage>
</organism>
<evidence type="ECO:0000256" key="2">
    <source>
        <dbReference type="ARBA" id="ARBA00023186"/>
    </source>
</evidence>
<dbReference type="GO" id="GO:0042803">
    <property type="term" value="F:protein homodimerization activity"/>
    <property type="evidence" value="ECO:0007669"/>
    <property type="project" value="InterPro"/>
</dbReference>
<comment type="similarity">
    <text evidence="1 3 4">Belongs to the GrpE family.</text>
</comment>
<dbReference type="GO" id="GO:0051087">
    <property type="term" value="F:protein-folding chaperone binding"/>
    <property type="evidence" value="ECO:0007669"/>
    <property type="project" value="InterPro"/>
</dbReference>
<dbReference type="STRING" id="1802471.A2115_02310"/>
<comment type="subunit">
    <text evidence="3">Homodimer.</text>
</comment>
<dbReference type="InterPro" id="IPR000740">
    <property type="entry name" value="GrpE"/>
</dbReference>
<sequence>MKKTKAKEKFSEKEFGQIRDQLVRALADYDNLRKRVEKEKEQFKYLASLSVIEKLLPVFDMLEEAQKHLQDSGLAITINEFLTVLKEEGIEKIDARKGTKFDEELHEAVEVVSSPGKDGEIVEEVLTGWKFSEGPVIRPAKVKVIKKG</sequence>
<keyword evidence="3" id="KW-0963">Cytoplasm</keyword>
<dbReference type="Pfam" id="PF01025">
    <property type="entry name" value="GrpE"/>
    <property type="match status" value="1"/>
</dbReference>
<proteinExistence type="inferred from homology"/>
<keyword evidence="3" id="KW-0346">Stress response</keyword>
<gene>
    <name evidence="3" type="primary">grpE</name>
    <name evidence="5" type="ORF">A2115_02310</name>
</gene>
<dbReference type="GO" id="GO:0000774">
    <property type="term" value="F:adenyl-nucleotide exchange factor activity"/>
    <property type="evidence" value="ECO:0007669"/>
    <property type="project" value="InterPro"/>
</dbReference>
<dbReference type="PANTHER" id="PTHR21237">
    <property type="entry name" value="GRPE PROTEIN"/>
    <property type="match status" value="1"/>
</dbReference>
<accession>A0A1F7WM32</accession>
<dbReference type="SUPFAM" id="SSF58014">
    <property type="entry name" value="Coiled-coil domain of nucleotide exchange factor GrpE"/>
    <property type="match status" value="1"/>
</dbReference>
<dbReference type="Gene3D" id="3.90.20.20">
    <property type="match status" value="1"/>
</dbReference>
<reference evidence="5 6" key="1">
    <citation type="journal article" date="2016" name="Nat. Commun.">
        <title>Thousands of microbial genomes shed light on interconnected biogeochemical processes in an aquifer system.</title>
        <authorList>
            <person name="Anantharaman K."/>
            <person name="Brown C.T."/>
            <person name="Hug L.A."/>
            <person name="Sharon I."/>
            <person name="Castelle C.J."/>
            <person name="Probst A.J."/>
            <person name="Thomas B.C."/>
            <person name="Singh A."/>
            <person name="Wilkins M.J."/>
            <person name="Karaoz U."/>
            <person name="Brodie E.L."/>
            <person name="Williams K.H."/>
            <person name="Hubbard S.S."/>
            <person name="Banfield J.F."/>
        </authorList>
    </citation>
    <scope>NUCLEOTIDE SEQUENCE [LARGE SCALE GENOMIC DNA]</scope>
</reference>
<evidence type="ECO:0000256" key="1">
    <source>
        <dbReference type="ARBA" id="ARBA00009054"/>
    </source>
</evidence>
<evidence type="ECO:0000313" key="6">
    <source>
        <dbReference type="Proteomes" id="UP000176198"/>
    </source>
</evidence>
<dbReference type="GO" id="GO:0006457">
    <property type="term" value="P:protein folding"/>
    <property type="evidence" value="ECO:0007669"/>
    <property type="project" value="InterPro"/>
</dbReference>
<evidence type="ECO:0000313" key="5">
    <source>
        <dbReference type="EMBL" id="OGM03065.1"/>
    </source>
</evidence>
<dbReference type="SUPFAM" id="SSF51064">
    <property type="entry name" value="Head domain of nucleotide exchange factor GrpE"/>
    <property type="match status" value="1"/>
</dbReference>
<dbReference type="PANTHER" id="PTHR21237:SF23">
    <property type="entry name" value="GRPE PROTEIN HOMOLOG, MITOCHONDRIAL"/>
    <property type="match status" value="1"/>
</dbReference>
<dbReference type="InterPro" id="IPR009012">
    <property type="entry name" value="GrpE_head"/>
</dbReference>
<dbReference type="Proteomes" id="UP000176198">
    <property type="component" value="Unassembled WGS sequence"/>
</dbReference>
<name>A0A1F7WM32_9BACT</name>